<feature type="region of interest" description="Disordered" evidence="6">
    <location>
        <begin position="578"/>
        <end position="635"/>
    </location>
</feature>
<dbReference type="EMBL" id="JAGTXO010000010">
    <property type="protein sequence ID" value="KAG8465641.1"/>
    <property type="molecule type" value="Genomic_DNA"/>
</dbReference>
<dbReference type="InterPro" id="IPR001046">
    <property type="entry name" value="NRAMP_fam"/>
</dbReference>
<gene>
    <name evidence="8" type="ORF">KFE25_002948</name>
</gene>
<feature type="compositionally biased region" description="Basic and acidic residues" evidence="6">
    <location>
        <begin position="623"/>
        <end position="635"/>
    </location>
</feature>
<dbReference type="PANTHER" id="PTHR11706">
    <property type="entry name" value="SOLUTE CARRIER PROTEIN FAMILY 11 MEMBER"/>
    <property type="match status" value="1"/>
</dbReference>
<protein>
    <submittedName>
        <fullName evidence="8">Uncharacterized protein</fullName>
    </submittedName>
</protein>
<name>A0A8J5XBL2_DIALT</name>
<dbReference type="PRINTS" id="PR00447">
    <property type="entry name" value="NATRESASSCMP"/>
</dbReference>
<dbReference type="Pfam" id="PF01566">
    <property type="entry name" value="Nramp"/>
    <property type="match status" value="1"/>
</dbReference>
<feature type="transmembrane region" description="Helical" evidence="7">
    <location>
        <begin position="304"/>
        <end position="326"/>
    </location>
</feature>
<keyword evidence="9" id="KW-1185">Reference proteome</keyword>
<keyword evidence="2" id="KW-0813">Transport</keyword>
<feature type="compositionally biased region" description="Low complexity" evidence="6">
    <location>
        <begin position="599"/>
        <end position="608"/>
    </location>
</feature>
<dbReference type="OMA" id="STYLVWT"/>
<dbReference type="PANTHER" id="PTHR11706:SF33">
    <property type="entry name" value="NATURAL RESISTANCE-ASSOCIATED MACROPHAGE PROTEIN 2"/>
    <property type="match status" value="1"/>
</dbReference>
<feature type="transmembrane region" description="Helical" evidence="7">
    <location>
        <begin position="527"/>
        <end position="549"/>
    </location>
</feature>
<feature type="transmembrane region" description="Helical" evidence="7">
    <location>
        <begin position="498"/>
        <end position="521"/>
    </location>
</feature>
<dbReference type="GO" id="GO:0005886">
    <property type="term" value="C:plasma membrane"/>
    <property type="evidence" value="ECO:0007669"/>
    <property type="project" value="TreeGrafter"/>
</dbReference>
<keyword evidence="5 7" id="KW-0472">Membrane</keyword>
<reference evidence="8" key="1">
    <citation type="submission" date="2021-05" db="EMBL/GenBank/DDBJ databases">
        <title>The genome of the haptophyte Pavlova lutheri (Diacronema luteri, Pavlovales) - a model for lipid biosynthesis in eukaryotic algae.</title>
        <authorList>
            <person name="Hulatt C.J."/>
            <person name="Posewitz M.C."/>
        </authorList>
    </citation>
    <scope>NUCLEOTIDE SEQUENCE</scope>
    <source>
        <strain evidence="8">NIVA-4/92</strain>
    </source>
</reference>
<evidence type="ECO:0000256" key="1">
    <source>
        <dbReference type="ARBA" id="ARBA00004141"/>
    </source>
</evidence>
<accession>A0A8J5XBL2</accession>
<comment type="caution">
    <text evidence="8">The sequence shown here is derived from an EMBL/GenBank/DDBJ whole genome shotgun (WGS) entry which is preliminary data.</text>
</comment>
<evidence type="ECO:0000313" key="9">
    <source>
        <dbReference type="Proteomes" id="UP000751190"/>
    </source>
</evidence>
<dbReference type="NCBIfam" id="TIGR01197">
    <property type="entry name" value="nramp"/>
    <property type="match status" value="1"/>
</dbReference>
<dbReference type="GO" id="GO:0034755">
    <property type="term" value="P:iron ion transmembrane transport"/>
    <property type="evidence" value="ECO:0007669"/>
    <property type="project" value="TreeGrafter"/>
</dbReference>
<keyword evidence="3 7" id="KW-0812">Transmembrane</keyword>
<evidence type="ECO:0000256" key="3">
    <source>
        <dbReference type="ARBA" id="ARBA00022692"/>
    </source>
</evidence>
<dbReference type="NCBIfam" id="NF037982">
    <property type="entry name" value="Nramp_1"/>
    <property type="match status" value="1"/>
</dbReference>
<evidence type="ECO:0000256" key="6">
    <source>
        <dbReference type="SAM" id="MobiDB-lite"/>
    </source>
</evidence>
<feature type="transmembrane region" description="Helical" evidence="7">
    <location>
        <begin position="216"/>
        <end position="237"/>
    </location>
</feature>
<dbReference type="OrthoDB" id="409173at2759"/>
<comment type="subcellular location">
    <subcellularLocation>
        <location evidence="1">Membrane</location>
        <topology evidence="1">Multi-pass membrane protein</topology>
    </subcellularLocation>
</comment>
<feature type="compositionally biased region" description="Low complexity" evidence="6">
    <location>
        <begin position="578"/>
        <end position="587"/>
    </location>
</feature>
<sequence>MAPQQPFGAALDTPMLQAPLLSISTSAARSSVRVDHPLSPSAASDWNDEDLSYMDEEAAARAQVSAPFVAATGFRWRIFMQYTGPGWLMSLAYLDPGNIEADLQSGAYTGYSLLWVLLLCHAVGFVFQVLAARLGVVTGYNLAELCRLEFVGYRRWVLWAMTELAIIGSDIQEVVGSAIAFQLLFGWPLWLGCIVTAGDSFTFIAIHFLGVRAFEAFVAVLIGTMALSFSIDCVLARPAPADVLSGFRPIVESYAVLQAVGTLGSVIMPHNLFLHSALVQSRTVDHGSAAHVRQANAYNAIESALALLVSFVINAAVLCCFAKGFFAAECASQGLACVPAGAADLVTAGADGAHTPAACESGGGAGTCAPVGLSVAGAALQSLLPGSSARLVWAVGLLAAGQSSTMTGTLAGQYVMEGFLSLRIQRWKRTLLTRALALGPAVAVALMCEANPQAGDNADEYLNVLQSVQLPFAIVPLVLLTSDARIMGTFANGRAVRAALWALVGAVIAVNVYLVAAALFSARHAPPGWLCALALGAGAVYFAFLAQLWRALPSRPPSRRASAGADDPLAPLRAADAAAHAAARGAPQPHDAAWRSRWADAPPAAAPATDGAQLDDANGTEGRASRGRSEAEPTA</sequence>
<dbReference type="Proteomes" id="UP000751190">
    <property type="component" value="Unassembled WGS sequence"/>
</dbReference>
<dbReference type="GO" id="GO:0005384">
    <property type="term" value="F:manganese ion transmembrane transporter activity"/>
    <property type="evidence" value="ECO:0007669"/>
    <property type="project" value="TreeGrafter"/>
</dbReference>
<evidence type="ECO:0000256" key="4">
    <source>
        <dbReference type="ARBA" id="ARBA00022989"/>
    </source>
</evidence>
<dbReference type="AlphaFoldDB" id="A0A8J5XBL2"/>
<evidence type="ECO:0000256" key="7">
    <source>
        <dbReference type="SAM" id="Phobius"/>
    </source>
</evidence>
<evidence type="ECO:0000256" key="2">
    <source>
        <dbReference type="ARBA" id="ARBA00022448"/>
    </source>
</evidence>
<dbReference type="GO" id="GO:0015086">
    <property type="term" value="F:cadmium ion transmembrane transporter activity"/>
    <property type="evidence" value="ECO:0007669"/>
    <property type="project" value="TreeGrafter"/>
</dbReference>
<evidence type="ECO:0000256" key="5">
    <source>
        <dbReference type="ARBA" id="ARBA00023136"/>
    </source>
</evidence>
<proteinExistence type="predicted"/>
<evidence type="ECO:0000313" key="8">
    <source>
        <dbReference type="EMBL" id="KAG8465641.1"/>
    </source>
</evidence>
<organism evidence="8 9">
    <name type="scientific">Diacronema lutheri</name>
    <name type="common">Unicellular marine alga</name>
    <name type="synonym">Monochrysis lutheri</name>
    <dbReference type="NCBI Taxonomy" id="2081491"/>
    <lineage>
        <taxon>Eukaryota</taxon>
        <taxon>Haptista</taxon>
        <taxon>Haptophyta</taxon>
        <taxon>Pavlovophyceae</taxon>
        <taxon>Pavlovales</taxon>
        <taxon>Pavlovaceae</taxon>
        <taxon>Diacronema</taxon>
    </lineage>
</organism>
<feature type="transmembrane region" description="Helical" evidence="7">
    <location>
        <begin position="113"/>
        <end position="136"/>
    </location>
</feature>
<feature type="transmembrane region" description="Helical" evidence="7">
    <location>
        <begin position="187"/>
        <end position="209"/>
    </location>
</feature>
<keyword evidence="4 7" id="KW-1133">Transmembrane helix</keyword>